<dbReference type="PROSITE" id="PS00261">
    <property type="entry name" value="GLYCO_HORMONE_BETA_1"/>
    <property type="match status" value="1"/>
</dbReference>
<feature type="disulfide bond" evidence="7">
    <location>
        <begin position="1457"/>
        <end position="1509"/>
    </location>
</feature>
<dbReference type="PROSITE" id="PS51233">
    <property type="entry name" value="VWFD"/>
    <property type="match status" value="3"/>
</dbReference>
<keyword evidence="6" id="KW-0325">Glycoprotein</keyword>
<dbReference type="Pfam" id="PF01826">
    <property type="entry name" value="TIL"/>
    <property type="match status" value="1"/>
</dbReference>
<dbReference type="FunFam" id="2.10.25.10:FF:000153">
    <property type="entry name" value="MUC5B isoform 1"/>
    <property type="match status" value="1"/>
</dbReference>
<dbReference type="InterPro" id="IPR006207">
    <property type="entry name" value="Cys_knot_C"/>
</dbReference>
<accession>A0A7J6BIF9</accession>
<dbReference type="InterPro" id="IPR018245">
    <property type="entry name" value="Gonadotropin_bsu_CS"/>
</dbReference>
<sequence>MDVVSMGTVRMSQMWMLIWVVQLMGLQSVQAGFLGDYGDDLKDPMDFTAWPPTTTTVQPNPDHQSTICSTWGNFHFKTFDGQFFQVPDTCNYVLSVMCDIEVSDFNIQMQRETVNGSITFSTVTIKLEGTIIKITNGDITMDDQAVSIPINQNGIKIEGTPTSIKVSRYGVTVFWEEDNSILIELAEKYQGQTCGLCGNYNGNKNDDIPETATWKVSTPTESCEDVTLPPGDQCDQHLSACQQYLSSPGFSDCYNVMDMGSFEKACVDDLCQCYGNHDCLCNTLTEISRQCTHAGGKPQTWRTEQLCSKTCPLNLQYMECGSPCKNTCSDPTTSLLCKEHCVDGCFCPNGTVEDDIGQSGCVSVNKCPCVHDGRVYQSGESYKQTCKKCTCTNGMWTCTDNDCYGTCTIYGEGHFMTFDRKKYSFHGDCEHILAHRYKMILSEESGIKVVETNGTDYQYQIHTAGIYNVIEVKGLLNLIWDNKTSLMLQLHPKFNGKVCGLCGNFDGNANNDFLKHDGEEVTDAVAFGNSWRVNPSCPEMSNLMNPCEKNPHRRAWAIKQCSIITSPVFTNCHSRVDSGPYYDACVRDTCACDSGGDCDCFCTAVAAYAAECRKKGACVAWRSPSICPLFCDYYNSPPNECEWHYKTCGSTCMRTCRNPSGTCSNQIPLLEEMPSTKFTIYTESPPETTQTKSPQIVITTICHCTFANQTFPPESVIYNKTDKAGWCYFAYCNSNCVSEITQKPCPQTTTVPVSTVPNDCRDINRKNGETWNEGCTTKNCINGNVTTNPVQCDPADSVIPTCVNGLNPEKVYYNNGCCTKYECLCRCSGWGDPHYNTFDGKYYVFQGNCDYVLVKEIIPRHNISVHVKNYYCDVTNNFACPEYVTVKYKSYEIKLASNSKEIQVYVNDVVKVPTFLNKDFSITTSGMAVILTINEIKAEILVSHQGFEINLPFSYFHGNTEGQCGVCDNDATNDCRRPDGTTDQSCEKMAALWADSPECKTPPPHPSEPLPTCTAQICEVIKSNLFKSCHDIVPYQSYYEACKYDVCYKKNDSMACASVEAYAQLCGQQSICVDWRDSADLNGQCAYKCADHKVYKACGPKVERTCSTRYNEMFVEDKTKTGHQTFMEGCYCPGNTYLVSSTTDQCTPTCDCIGPDGLPRQPGDKWIVNCTTYKCSTESFGVVQEPMTCPTIEPCGHEYKSIIENCCPTCVCDTSKCSMKCDVGYELAAEVPQNSCCPPCVPKDVCVHNNTEYQPGVKIPTEPCLECYCQMDKDPQTQLHSVACVNKVCTPCAEGFERVEQEGECCGTCKQISCIYTAPDNTTHTLQVGEVKNYNSTRTLQVGDVKNDNSTHTLQVGDVKNDNSTHTLQVGEVKNYNCESITCSEINGMFVTEKITPKCPYFNPDDCEPGTEKYDADGCCKICEPKTCIVLKNTTHVHANDCKSIHPIEVTSCSGHCGTQSMYSMEKNIMMHICSCCREEKVNLRKVTLKCADDREVVHDYIYIESCKCTPTKCVD</sequence>
<dbReference type="EMBL" id="JAAMOB010000025">
    <property type="protein sequence ID" value="KAF4094917.1"/>
    <property type="molecule type" value="Genomic_DNA"/>
</dbReference>
<gene>
    <name evidence="12" type="ORF">G5714_023995</name>
</gene>
<name>A0A7J6BIF9_9TELE</name>
<dbReference type="SMART" id="SM00041">
    <property type="entry name" value="CT"/>
    <property type="match status" value="1"/>
</dbReference>
<evidence type="ECO:0000259" key="10">
    <source>
        <dbReference type="PROSITE" id="PS50184"/>
    </source>
</evidence>
<feature type="domain" description="VWFD" evidence="11">
    <location>
        <begin position="825"/>
        <end position="1000"/>
    </location>
</feature>
<keyword evidence="8" id="KW-0732">Signal</keyword>
<feature type="chain" id="PRO_5029565723" description="Mucin-2" evidence="8">
    <location>
        <begin position="32"/>
        <end position="1516"/>
    </location>
</feature>
<evidence type="ECO:0000256" key="8">
    <source>
        <dbReference type="SAM" id="SignalP"/>
    </source>
</evidence>
<dbReference type="InterPro" id="IPR036084">
    <property type="entry name" value="Ser_inhib-like_sf"/>
</dbReference>
<dbReference type="CDD" id="cd19941">
    <property type="entry name" value="TIL"/>
    <property type="match status" value="1"/>
</dbReference>
<evidence type="ECO:0000256" key="3">
    <source>
        <dbReference type="ARBA" id="ARBA00022702"/>
    </source>
</evidence>
<comment type="caution">
    <text evidence="12">The sequence shown here is derived from an EMBL/GenBank/DDBJ whole genome shotgun (WGS) entry which is preliminary data.</text>
</comment>
<dbReference type="InterPro" id="IPR002919">
    <property type="entry name" value="TIL_dom"/>
</dbReference>
<dbReference type="Proteomes" id="UP000579812">
    <property type="component" value="Unassembled WGS sequence"/>
</dbReference>
<feature type="domain" description="CTCK" evidence="9">
    <location>
        <begin position="1423"/>
        <end position="1515"/>
    </location>
</feature>
<dbReference type="GO" id="GO:0005179">
    <property type="term" value="F:hormone activity"/>
    <property type="evidence" value="ECO:0007669"/>
    <property type="project" value="UniProtKB-KW"/>
</dbReference>
<proteinExistence type="predicted"/>
<dbReference type="InterPro" id="IPR058753">
    <property type="entry name" value="TIL_OTOGL_Mucin"/>
</dbReference>
<dbReference type="SMART" id="SM00216">
    <property type="entry name" value="VWD"/>
    <property type="match status" value="3"/>
</dbReference>
<keyword evidence="4" id="KW-0677">Repeat</keyword>
<reference evidence="12 13" key="1">
    <citation type="submission" date="2020-04" db="EMBL/GenBank/DDBJ databases">
        <title>Chromosome-level genome assembly of a cyprinid fish Onychostoma macrolepis by integration of Nanopore Sequencing, Bionano and Hi-C technology.</title>
        <authorList>
            <person name="Wang D."/>
        </authorList>
    </citation>
    <scope>NUCLEOTIDE SEQUENCE [LARGE SCALE GENOMIC DNA]</scope>
    <source>
        <strain evidence="12">SWU-2019</strain>
        <tissue evidence="12">Muscle</tissue>
    </source>
</reference>
<comment type="subcellular location">
    <subcellularLocation>
        <location evidence="1">Secreted</location>
    </subcellularLocation>
</comment>
<evidence type="ECO:0000256" key="6">
    <source>
        <dbReference type="ARBA" id="ARBA00023180"/>
    </source>
</evidence>
<dbReference type="PROSITE" id="PS50184">
    <property type="entry name" value="VWFC_2"/>
    <property type="match status" value="1"/>
</dbReference>
<dbReference type="SMART" id="SM00215">
    <property type="entry name" value="VWC_out"/>
    <property type="match status" value="1"/>
</dbReference>
<evidence type="ECO:0000313" key="13">
    <source>
        <dbReference type="Proteomes" id="UP000579812"/>
    </source>
</evidence>
<dbReference type="Pfam" id="PF25962">
    <property type="entry name" value="TIL_OTOGL_Mucin"/>
    <property type="match status" value="1"/>
</dbReference>
<evidence type="ECO:0000259" key="11">
    <source>
        <dbReference type="PROSITE" id="PS51233"/>
    </source>
</evidence>
<dbReference type="PANTHER" id="PTHR11339:SF408">
    <property type="entry name" value="MUCIN-5B"/>
    <property type="match status" value="1"/>
</dbReference>
<evidence type="ECO:0000256" key="5">
    <source>
        <dbReference type="ARBA" id="ARBA00023157"/>
    </source>
</evidence>
<comment type="caution">
    <text evidence="7">Lacks conserved residue(s) required for the propagation of feature annotation.</text>
</comment>
<dbReference type="PROSITE" id="PS01208">
    <property type="entry name" value="VWFC_1"/>
    <property type="match status" value="1"/>
</dbReference>
<dbReference type="InterPro" id="IPR001846">
    <property type="entry name" value="VWF_type-D"/>
</dbReference>
<evidence type="ECO:0000256" key="4">
    <source>
        <dbReference type="ARBA" id="ARBA00022737"/>
    </source>
</evidence>
<keyword evidence="2" id="KW-0964">Secreted</keyword>
<dbReference type="SMART" id="SM00832">
    <property type="entry name" value="C8"/>
    <property type="match status" value="3"/>
</dbReference>
<dbReference type="Pfam" id="PF00094">
    <property type="entry name" value="VWD"/>
    <property type="match status" value="4"/>
</dbReference>
<dbReference type="PANTHER" id="PTHR11339">
    <property type="entry name" value="EXTRACELLULAR MATRIX GLYCOPROTEIN RELATED"/>
    <property type="match status" value="1"/>
</dbReference>
<dbReference type="SMART" id="SM00214">
    <property type="entry name" value="VWC"/>
    <property type="match status" value="2"/>
</dbReference>
<feature type="domain" description="VWFC" evidence="10">
    <location>
        <begin position="1244"/>
        <end position="1310"/>
    </location>
</feature>
<keyword evidence="5 7" id="KW-1015">Disulfide bond</keyword>
<organism evidence="12 13">
    <name type="scientific">Onychostoma macrolepis</name>
    <dbReference type="NCBI Taxonomy" id="369639"/>
    <lineage>
        <taxon>Eukaryota</taxon>
        <taxon>Metazoa</taxon>
        <taxon>Chordata</taxon>
        <taxon>Craniata</taxon>
        <taxon>Vertebrata</taxon>
        <taxon>Euteleostomi</taxon>
        <taxon>Actinopterygii</taxon>
        <taxon>Neopterygii</taxon>
        <taxon>Teleostei</taxon>
        <taxon>Ostariophysi</taxon>
        <taxon>Cypriniformes</taxon>
        <taxon>Cyprinidae</taxon>
        <taxon>Acrossocheilinae</taxon>
        <taxon>Onychostoma</taxon>
    </lineage>
</organism>
<feature type="disulfide bond" evidence="7">
    <location>
        <begin position="1442"/>
        <end position="1491"/>
    </location>
</feature>
<keyword evidence="13" id="KW-1185">Reference proteome</keyword>
<dbReference type="Pfam" id="PF08742">
    <property type="entry name" value="C8"/>
    <property type="match status" value="3"/>
</dbReference>
<feature type="disulfide bond" evidence="7">
    <location>
        <begin position="1453"/>
        <end position="1507"/>
    </location>
</feature>
<dbReference type="Gene3D" id="2.10.25.10">
    <property type="entry name" value="Laminin"/>
    <property type="match status" value="2"/>
</dbReference>
<keyword evidence="3" id="KW-0372">Hormone</keyword>
<evidence type="ECO:0000256" key="7">
    <source>
        <dbReference type="PROSITE-ProRule" id="PRU00039"/>
    </source>
</evidence>
<protein>
    <recommendedName>
        <fullName evidence="14">Mucin-2</fullName>
    </recommendedName>
</protein>
<feature type="domain" description="VWFD" evidence="11">
    <location>
        <begin position="358"/>
        <end position="538"/>
    </location>
</feature>
<feature type="domain" description="VWFD" evidence="11">
    <location>
        <begin position="66"/>
        <end position="235"/>
    </location>
</feature>
<dbReference type="InterPro" id="IPR050780">
    <property type="entry name" value="Mucin_vWF_Thrombospondin_sf"/>
</dbReference>
<evidence type="ECO:0000313" key="12">
    <source>
        <dbReference type="EMBL" id="KAF4094917.1"/>
    </source>
</evidence>
<dbReference type="InterPro" id="IPR014853">
    <property type="entry name" value="VWF/SSPO/ZAN-like_Cys-rich_dom"/>
</dbReference>
<dbReference type="GO" id="GO:0031012">
    <property type="term" value="C:extracellular matrix"/>
    <property type="evidence" value="ECO:0007669"/>
    <property type="project" value="TreeGrafter"/>
</dbReference>
<dbReference type="GO" id="GO:0005615">
    <property type="term" value="C:extracellular space"/>
    <property type="evidence" value="ECO:0007669"/>
    <property type="project" value="TreeGrafter"/>
</dbReference>
<evidence type="ECO:0008006" key="14">
    <source>
        <dbReference type="Google" id="ProtNLM"/>
    </source>
</evidence>
<dbReference type="InterPro" id="IPR001007">
    <property type="entry name" value="VWF_dom"/>
</dbReference>
<dbReference type="PROSITE" id="PS01225">
    <property type="entry name" value="CTCK_2"/>
    <property type="match status" value="1"/>
</dbReference>
<feature type="signal peptide" evidence="8">
    <location>
        <begin position="1"/>
        <end position="31"/>
    </location>
</feature>
<evidence type="ECO:0000259" key="9">
    <source>
        <dbReference type="PROSITE" id="PS01225"/>
    </source>
</evidence>
<evidence type="ECO:0000256" key="1">
    <source>
        <dbReference type="ARBA" id="ARBA00004613"/>
    </source>
</evidence>
<evidence type="ECO:0000256" key="2">
    <source>
        <dbReference type="ARBA" id="ARBA00022525"/>
    </source>
</evidence>
<dbReference type="SUPFAM" id="SSF57603">
    <property type="entry name" value="FnI-like domain"/>
    <property type="match status" value="1"/>
</dbReference>
<dbReference type="SUPFAM" id="SSF57567">
    <property type="entry name" value="Serine protease inhibitors"/>
    <property type="match status" value="2"/>
</dbReference>